<evidence type="ECO:0000256" key="1">
    <source>
        <dbReference type="ARBA" id="ARBA00022630"/>
    </source>
</evidence>
<evidence type="ECO:0000313" key="5">
    <source>
        <dbReference type="Proteomes" id="UP000559256"/>
    </source>
</evidence>
<name>A0A8H5LU10_9AGAR</name>
<reference evidence="4 5" key="1">
    <citation type="journal article" date="2020" name="ISME J.">
        <title>Uncovering the hidden diversity of litter-decomposition mechanisms in mushroom-forming fungi.</title>
        <authorList>
            <person name="Floudas D."/>
            <person name="Bentzer J."/>
            <person name="Ahren D."/>
            <person name="Johansson T."/>
            <person name="Persson P."/>
            <person name="Tunlid A."/>
        </authorList>
    </citation>
    <scope>NUCLEOTIDE SEQUENCE [LARGE SCALE GENOMIC DNA]</scope>
    <source>
        <strain evidence="4 5">CBS 291.85</strain>
    </source>
</reference>
<evidence type="ECO:0000256" key="2">
    <source>
        <dbReference type="ARBA" id="ARBA00022827"/>
    </source>
</evidence>
<dbReference type="OrthoDB" id="74360at2759"/>
<dbReference type="Pfam" id="PF00743">
    <property type="entry name" value="FMO-like"/>
    <property type="match status" value="1"/>
</dbReference>
<dbReference type="InterPro" id="IPR036188">
    <property type="entry name" value="FAD/NAD-bd_sf"/>
</dbReference>
<dbReference type="InterPro" id="IPR020946">
    <property type="entry name" value="Flavin_mOase-like"/>
</dbReference>
<evidence type="ECO:0000313" key="4">
    <source>
        <dbReference type="EMBL" id="KAF5369532.1"/>
    </source>
</evidence>
<accession>A0A8H5LU10</accession>
<organism evidence="4 5">
    <name type="scientific">Tetrapyrgos nigripes</name>
    <dbReference type="NCBI Taxonomy" id="182062"/>
    <lineage>
        <taxon>Eukaryota</taxon>
        <taxon>Fungi</taxon>
        <taxon>Dikarya</taxon>
        <taxon>Basidiomycota</taxon>
        <taxon>Agaricomycotina</taxon>
        <taxon>Agaricomycetes</taxon>
        <taxon>Agaricomycetidae</taxon>
        <taxon>Agaricales</taxon>
        <taxon>Marasmiineae</taxon>
        <taxon>Marasmiaceae</taxon>
        <taxon>Tetrapyrgos</taxon>
    </lineage>
</organism>
<evidence type="ECO:0008006" key="6">
    <source>
        <dbReference type="Google" id="ProtNLM"/>
    </source>
</evidence>
<dbReference type="Proteomes" id="UP000559256">
    <property type="component" value="Unassembled WGS sequence"/>
</dbReference>
<dbReference type="GO" id="GO:0004499">
    <property type="term" value="F:N,N-dimethylaniline monooxygenase activity"/>
    <property type="evidence" value="ECO:0007669"/>
    <property type="project" value="InterPro"/>
</dbReference>
<dbReference type="AlphaFoldDB" id="A0A8H5LU10"/>
<dbReference type="EMBL" id="JAACJM010000013">
    <property type="protein sequence ID" value="KAF5369532.1"/>
    <property type="molecule type" value="Genomic_DNA"/>
</dbReference>
<dbReference type="GO" id="GO:0050660">
    <property type="term" value="F:flavin adenine dinucleotide binding"/>
    <property type="evidence" value="ECO:0007669"/>
    <property type="project" value="InterPro"/>
</dbReference>
<dbReference type="PANTHER" id="PTHR43539">
    <property type="entry name" value="FLAVIN-BINDING MONOOXYGENASE-LIKE PROTEIN (AFU_ORTHOLOGUE AFUA_4G09220)"/>
    <property type="match status" value="1"/>
</dbReference>
<dbReference type="SUPFAM" id="SSF51905">
    <property type="entry name" value="FAD/NAD(P)-binding domain"/>
    <property type="match status" value="1"/>
</dbReference>
<comment type="caution">
    <text evidence="4">The sequence shown here is derived from an EMBL/GenBank/DDBJ whole genome shotgun (WGS) entry which is preliminary data.</text>
</comment>
<dbReference type="PRINTS" id="PR00469">
    <property type="entry name" value="PNDRDTASEII"/>
</dbReference>
<gene>
    <name evidence="4" type="ORF">D9758_002791</name>
</gene>
<dbReference type="GO" id="GO:0050661">
    <property type="term" value="F:NADP binding"/>
    <property type="evidence" value="ECO:0007669"/>
    <property type="project" value="InterPro"/>
</dbReference>
<protein>
    <recommendedName>
        <fullName evidence="6">Flavin-containing monooxygenase</fullName>
    </recommendedName>
</protein>
<keyword evidence="5" id="KW-1185">Reference proteome</keyword>
<dbReference type="InterPro" id="IPR050982">
    <property type="entry name" value="Auxin_biosynth/cation_transpt"/>
</dbReference>
<keyword evidence="3" id="KW-0560">Oxidoreductase</keyword>
<proteinExistence type="predicted"/>
<keyword evidence="1" id="KW-0285">Flavoprotein</keyword>
<sequence length="636" mass="69938">MPAPTKPRVSSKPAHIPKSSSLSQPALIVTKWLTAFRDSLSTASISNDVESLFHSNGWFRDSLIFTWDSRSLHGHAAISSYLSDCWKCKEISNVRLDEQAGLEPAYVPVTASESGIQAAFKFDTPIGNGRGLVTLLPVPTTENGTNGHAGHEADNAMALSGQTDSVSELYGKEWKAFTVYTMLDSLKGHEESGPETGVYGGHTLAWKDVRQDRRKMVEENPHVLVVGGGQCGLMVAARFKQMGIPTLVLEKNDRIGDQWRSRYPTLTLHTTRSQHAMLYQPYPSTWPIYTPRDKVAEWLEIYSVAQDLVIWTRSQLLPTPKYDPLTKRWEVTINRAGTFVNLRPVHVVLATGTLGGPYIPPTPGLDLFTGTILHSSAFPGASGKAFDNKRVVVIGSGNSAADICQDLAMHGTREITMVQRSPTVVASAEMVARFLNHVWPDGVPTELCDFKAEGCPLKVTHQMLEDLTHMWWAEGLDRELLETLRDKGFMVNMRALIPMVTQRLGGYWLDVGCAAMVACGKVKVKAVPGIEVAKLSENTVHFTDGSSLEADVVVFATGYENMRDVLKKTFGEETIEKAGPVWGLDEEGEVRNCYRPSGHPGLWYAPGDFSTARVGSKQLGILIQAIQLGYLDQISV</sequence>
<evidence type="ECO:0000256" key="3">
    <source>
        <dbReference type="ARBA" id="ARBA00023002"/>
    </source>
</evidence>
<keyword evidence="2" id="KW-0274">FAD</keyword>
<dbReference type="Gene3D" id="3.50.50.60">
    <property type="entry name" value="FAD/NAD(P)-binding domain"/>
    <property type="match status" value="1"/>
</dbReference>
<dbReference type="PANTHER" id="PTHR43539:SF68">
    <property type="entry name" value="FLAVIN-BINDING MONOOXYGENASE-LIKE PROTEIN (AFU_ORTHOLOGUE AFUA_4G09220)"/>
    <property type="match status" value="1"/>
</dbReference>